<dbReference type="Proteomes" id="UP000230543">
    <property type="component" value="Unassembled WGS sequence"/>
</dbReference>
<comment type="caution">
    <text evidence="1">The sequence shown here is derived from an EMBL/GenBank/DDBJ whole genome shotgun (WGS) entry which is preliminary data.</text>
</comment>
<accession>A0A2M6WBJ9</accession>
<evidence type="ECO:0000313" key="2">
    <source>
        <dbReference type="Proteomes" id="UP000230543"/>
    </source>
</evidence>
<sequence length="124" mass="13775">MSEEKNQLPPEWQTTIDMLNGKFNNELYDLTLDSWEVICVLAVKTRFSHVPDQHKEAVADAFIEAVKLVFDQEIMVAVASLFKSWNMGDKVLAALNAAQNNDNCDALSAIAEEMGLELSEIGEG</sequence>
<evidence type="ECO:0000313" key="1">
    <source>
        <dbReference type="EMBL" id="PIT90166.1"/>
    </source>
</evidence>
<name>A0A2M6WBJ9_9BACT</name>
<protein>
    <submittedName>
        <fullName evidence="1">Uncharacterized protein</fullName>
    </submittedName>
</protein>
<organism evidence="1 2">
    <name type="scientific">Candidatus Komeilibacteria bacterium CG10_big_fil_rev_8_21_14_0_10_41_13</name>
    <dbReference type="NCBI Taxonomy" id="1974476"/>
    <lineage>
        <taxon>Bacteria</taxon>
        <taxon>Candidatus Komeiliibacteriota</taxon>
    </lineage>
</organism>
<proteinExistence type="predicted"/>
<dbReference type="EMBL" id="PFBO01000130">
    <property type="protein sequence ID" value="PIT90166.1"/>
    <property type="molecule type" value="Genomic_DNA"/>
</dbReference>
<dbReference type="AlphaFoldDB" id="A0A2M6WBJ9"/>
<gene>
    <name evidence="1" type="ORF">COU22_03720</name>
</gene>
<reference evidence="2" key="1">
    <citation type="submission" date="2017-09" db="EMBL/GenBank/DDBJ databases">
        <title>Depth-based differentiation of microbial function through sediment-hosted aquifers and enrichment of novel symbionts in the deep terrestrial subsurface.</title>
        <authorList>
            <person name="Probst A.J."/>
            <person name="Ladd B."/>
            <person name="Jarett J.K."/>
            <person name="Geller-Mcgrath D.E."/>
            <person name="Sieber C.M.K."/>
            <person name="Emerson J.B."/>
            <person name="Anantharaman K."/>
            <person name="Thomas B.C."/>
            <person name="Malmstrom R."/>
            <person name="Stieglmeier M."/>
            <person name="Klingl A."/>
            <person name="Woyke T."/>
            <person name="Ryan C.M."/>
            <person name="Banfield J.F."/>
        </authorList>
    </citation>
    <scope>NUCLEOTIDE SEQUENCE [LARGE SCALE GENOMIC DNA]</scope>
</reference>